<feature type="domain" description="Amidohydrolase-related" evidence="1">
    <location>
        <begin position="72"/>
        <end position="421"/>
    </location>
</feature>
<dbReference type="AlphaFoldDB" id="A0A381RAL1"/>
<dbReference type="Gene3D" id="2.30.40.10">
    <property type="entry name" value="Urease, subunit C, domain 1"/>
    <property type="match status" value="1"/>
</dbReference>
<dbReference type="SUPFAM" id="SSF51556">
    <property type="entry name" value="Metallo-dependent hydrolases"/>
    <property type="match status" value="1"/>
</dbReference>
<dbReference type="InterPro" id="IPR006680">
    <property type="entry name" value="Amidohydro-rel"/>
</dbReference>
<organism evidence="2">
    <name type="scientific">marine metagenome</name>
    <dbReference type="NCBI Taxonomy" id="408172"/>
    <lineage>
        <taxon>unclassified sequences</taxon>
        <taxon>metagenomes</taxon>
        <taxon>ecological metagenomes</taxon>
    </lineage>
</organism>
<dbReference type="InterPro" id="IPR051781">
    <property type="entry name" value="Metallo-dep_Hydrolase"/>
</dbReference>
<proteinExistence type="predicted"/>
<feature type="non-terminal residue" evidence="2">
    <location>
        <position position="1"/>
    </location>
</feature>
<dbReference type="Gene3D" id="3.20.20.140">
    <property type="entry name" value="Metal-dependent hydrolases"/>
    <property type="match status" value="1"/>
</dbReference>
<dbReference type="CDD" id="cd01299">
    <property type="entry name" value="Met_dep_hydrolase_A"/>
    <property type="match status" value="1"/>
</dbReference>
<gene>
    <name evidence="2" type="ORF">METZ01_LOCUS41524</name>
</gene>
<dbReference type="InterPro" id="IPR057744">
    <property type="entry name" value="OTAase-like"/>
</dbReference>
<dbReference type="SUPFAM" id="SSF51338">
    <property type="entry name" value="Composite domain of metallo-dependent hydrolases"/>
    <property type="match status" value="2"/>
</dbReference>
<dbReference type="Pfam" id="PF01979">
    <property type="entry name" value="Amidohydro_1"/>
    <property type="match status" value="1"/>
</dbReference>
<feature type="non-terminal residue" evidence="2">
    <location>
        <position position="423"/>
    </location>
</feature>
<dbReference type="InterPro" id="IPR011059">
    <property type="entry name" value="Metal-dep_hydrolase_composite"/>
</dbReference>
<dbReference type="InterPro" id="IPR032466">
    <property type="entry name" value="Metal_Hydrolase"/>
</dbReference>
<evidence type="ECO:0000313" key="2">
    <source>
        <dbReference type="EMBL" id="SUZ88670.1"/>
    </source>
</evidence>
<dbReference type="EMBL" id="UINC01001782">
    <property type="protein sequence ID" value="SUZ88670.1"/>
    <property type="molecule type" value="Genomic_DNA"/>
</dbReference>
<dbReference type="PANTHER" id="PTHR43135:SF3">
    <property type="entry name" value="ALPHA-D-RIBOSE 1-METHYLPHOSPHONATE 5-TRIPHOSPHATE DIPHOSPHATASE"/>
    <property type="match status" value="1"/>
</dbReference>
<name>A0A381RAL1_9ZZZZ</name>
<protein>
    <recommendedName>
        <fullName evidence="1">Amidohydrolase-related domain-containing protein</fullName>
    </recommendedName>
</protein>
<dbReference type="PANTHER" id="PTHR43135">
    <property type="entry name" value="ALPHA-D-RIBOSE 1-METHYLPHOSPHONATE 5-TRIPHOSPHATE DIPHOSPHATASE"/>
    <property type="match status" value="1"/>
</dbReference>
<accession>A0A381RAL1</accession>
<reference evidence="2" key="1">
    <citation type="submission" date="2018-05" db="EMBL/GenBank/DDBJ databases">
        <authorList>
            <person name="Lanie J.A."/>
            <person name="Ng W.-L."/>
            <person name="Kazmierczak K.M."/>
            <person name="Andrzejewski T.M."/>
            <person name="Davidsen T.M."/>
            <person name="Wayne K.J."/>
            <person name="Tettelin H."/>
            <person name="Glass J.I."/>
            <person name="Rusch D."/>
            <person name="Podicherti R."/>
            <person name="Tsui H.-C.T."/>
            <person name="Winkler M.E."/>
        </authorList>
    </citation>
    <scope>NUCLEOTIDE SEQUENCE</scope>
</reference>
<evidence type="ECO:0000259" key="1">
    <source>
        <dbReference type="Pfam" id="PF01979"/>
    </source>
</evidence>
<dbReference type="GO" id="GO:0016810">
    <property type="term" value="F:hydrolase activity, acting on carbon-nitrogen (but not peptide) bonds"/>
    <property type="evidence" value="ECO:0007669"/>
    <property type="project" value="InterPro"/>
</dbReference>
<sequence length="423" mass="45720">MKKIITLLIVCCSNMYAQDTFIHAGKIFDSKSGKTEENKTIIIENNIITSIKNGFVSPETEDVNVIDLKSKTLIPGLIDFHVHMESESGGQERYINRFQDNEADVAFRSTVVAKKTLMAGFTSVRDVGGSGVNIALRDAINKGTVIGPRIFTAGKGLASTGGHGDPTNGYRNSLMGDPGPKEGVVNSVDDARKAVRQRYKNGADLIKITATGGVMSLAKNGQNPQFTIDVIKAIVSTAKDYGMHVAAHAHGDEGMYRAVKAGVKTIEHGSIMKKRTMKLMKEMDAYLVPTISAGEHVAKMAKIPGYYPEIIIPKAIEIGVQNKRTTGEAYKMGVPISFGTDAGVFPHGENAGEFIYMYEVGIPADYILQSATITNSKLLDMSDKLGQIAPGFYADIIATDADPLEDIATLQDIKFVMKNGVIY</sequence>